<evidence type="ECO:0000313" key="3">
    <source>
        <dbReference type="EMBL" id="MBC3538054.1"/>
    </source>
</evidence>
<accession>A0ABR6VLB6</accession>
<organism evidence="3 4">
    <name type="scientific">Rufibacter sediminis</name>
    <dbReference type="NCBI Taxonomy" id="2762756"/>
    <lineage>
        <taxon>Bacteria</taxon>
        <taxon>Pseudomonadati</taxon>
        <taxon>Bacteroidota</taxon>
        <taxon>Cytophagia</taxon>
        <taxon>Cytophagales</taxon>
        <taxon>Hymenobacteraceae</taxon>
        <taxon>Rufibacter</taxon>
    </lineage>
</organism>
<dbReference type="EMBL" id="JACOAF010000001">
    <property type="protein sequence ID" value="MBC3538054.1"/>
    <property type="molecule type" value="Genomic_DNA"/>
</dbReference>
<feature type="domain" description="Secretion system C-terminal sorting" evidence="2">
    <location>
        <begin position="276"/>
        <end position="352"/>
    </location>
</feature>
<comment type="caution">
    <text evidence="3">The sequence shown here is derived from an EMBL/GenBank/DDBJ whole genome shotgun (WGS) entry which is preliminary data.</text>
</comment>
<dbReference type="NCBIfam" id="TIGR04183">
    <property type="entry name" value="Por_Secre_tail"/>
    <property type="match status" value="1"/>
</dbReference>
<feature type="signal peptide" evidence="1">
    <location>
        <begin position="1"/>
        <end position="27"/>
    </location>
</feature>
<gene>
    <name evidence="3" type="ORF">H7U12_00075</name>
</gene>
<name>A0ABR6VLB6_9BACT</name>
<dbReference type="Proteomes" id="UP000659698">
    <property type="component" value="Unassembled WGS sequence"/>
</dbReference>
<proteinExistence type="predicted"/>
<reference evidence="3 4" key="1">
    <citation type="journal article" date="2019" name="Int. J. Syst. Evol. Microbiol.">
        <title>Rufibacter sediminis sp. nov., isolated from freshwater lake sediment.</title>
        <authorList>
            <person name="Qu J.H."/>
            <person name="Zhang L.J."/>
            <person name="Fu Y.H."/>
            <person name="Li H.F."/>
        </authorList>
    </citation>
    <scope>NUCLEOTIDE SEQUENCE [LARGE SCALE GENOMIC DNA]</scope>
    <source>
        <strain evidence="3 4">H-1</strain>
    </source>
</reference>
<dbReference type="InterPro" id="IPR026444">
    <property type="entry name" value="Secre_tail"/>
</dbReference>
<evidence type="ECO:0000256" key="1">
    <source>
        <dbReference type="SAM" id="SignalP"/>
    </source>
</evidence>
<keyword evidence="4" id="KW-1185">Reference proteome</keyword>
<protein>
    <submittedName>
        <fullName evidence="3">T9SS type A sorting domain-containing protein</fullName>
    </submittedName>
</protein>
<dbReference type="Pfam" id="PF18962">
    <property type="entry name" value="Por_Secre_tail"/>
    <property type="match status" value="1"/>
</dbReference>
<evidence type="ECO:0000259" key="2">
    <source>
        <dbReference type="Pfam" id="PF18962"/>
    </source>
</evidence>
<feature type="chain" id="PRO_5046304026" evidence="1">
    <location>
        <begin position="28"/>
        <end position="353"/>
    </location>
</feature>
<sequence>MRKKQDAFTFLVSLLLLSATVFIPAQAQVKEDVKTPGTRQAKVKIFKREGATAYMLDTLLTIPEGMSYLEAVKNLKTDSVSFKELGAKAIAETRFSTAYGATGFTGLASDSLRTMVFRTAVPDSLFGRIKAIKVLRAQTLSGDSTKRTHAFSVTISGNAALGKTIVDSMVQNVRFFRVDSVLQLNPDTFYLNETIRVDKAGNAEEIKITRLREKASGEVLESGDYKVIQLRVPNPEQIIVLKKTKNAAEPDKKEALKAATSHSKKEAEAIPIELQLFPNPTNGEVNINFFSKKRTKAQVRVVDSQGKTVLEEDLGSVQGQVYKRYNLARFGKGMYVVQVQVGKSAQAGKVVVE</sequence>
<dbReference type="RefSeq" id="WP_186631075.1">
    <property type="nucleotide sequence ID" value="NZ_JACOAF010000001.1"/>
</dbReference>
<evidence type="ECO:0000313" key="4">
    <source>
        <dbReference type="Proteomes" id="UP000659698"/>
    </source>
</evidence>
<keyword evidence="1" id="KW-0732">Signal</keyword>